<dbReference type="Proteomes" id="UP001596292">
    <property type="component" value="Unassembled WGS sequence"/>
</dbReference>
<name>A0ABW2BPR5_9HYPH</name>
<comment type="caution">
    <text evidence="1">The sequence shown here is derived from an EMBL/GenBank/DDBJ whole genome shotgun (WGS) entry which is preliminary data.</text>
</comment>
<proteinExistence type="predicted"/>
<evidence type="ECO:0000313" key="1">
    <source>
        <dbReference type="EMBL" id="MFC6791565.1"/>
    </source>
</evidence>
<organism evidence="1 2">
    <name type="scientific">Methylobacterium komagatae</name>
    <dbReference type="NCBI Taxonomy" id="374425"/>
    <lineage>
        <taxon>Bacteria</taxon>
        <taxon>Pseudomonadati</taxon>
        <taxon>Pseudomonadota</taxon>
        <taxon>Alphaproteobacteria</taxon>
        <taxon>Hyphomicrobiales</taxon>
        <taxon>Methylobacteriaceae</taxon>
        <taxon>Methylobacterium</taxon>
    </lineage>
</organism>
<gene>
    <name evidence="1" type="ORF">ACFQE0_19290</name>
</gene>
<keyword evidence="2" id="KW-1185">Reference proteome</keyword>
<evidence type="ECO:0000313" key="2">
    <source>
        <dbReference type="Proteomes" id="UP001596292"/>
    </source>
</evidence>
<sequence length="318" mass="33392">MADDADAGDHFDGRDRMAGEEAVLRHARGELADQRVVEQPVGGLRHHAEIPLQAAQVGQVVFGAEGGRLRQGPEPPAPGRIGPLLAPVAQPEHPGRHLDIGILDEDAGEHHVRHHEVLVAGHDQRPGQEQGRHHLAAENAGQHLVGQPVQAEVAMPEKREERRLKPGLGLDAGVDQQKPLLQQPLVRQAAIDADVGVGIVEFEVAHLRDAGHLGLGQLEGALAGGVPAELLEILIEDGGGNIGDAPPAGRDHHPADGERIVGHDPTLDHGAGVEIDVEPHAPGLVPNPINPFGMAERDVDGRVCEAGLTGAVGSLQYG</sequence>
<protein>
    <submittedName>
        <fullName evidence="1">Uncharacterized protein</fullName>
    </submittedName>
</protein>
<reference evidence="2" key="1">
    <citation type="journal article" date="2019" name="Int. J. Syst. Evol. Microbiol.">
        <title>The Global Catalogue of Microorganisms (GCM) 10K type strain sequencing project: providing services to taxonomists for standard genome sequencing and annotation.</title>
        <authorList>
            <consortium name="The Broad Institute Genomics Platform"/>
            <consortium name="The Broad Institute Genome Sequencing Center for Infectious Disease"/>
            <person name="Wu L."/>
            <person name="Ma J."/>
        </authorList>
    </citation>
    <scope>NUCLEOTIDE SEQUENCE [LARGE SCALE GENOMIC DNA]</scope>
    <source>
        <strain evidence="2">CCUG 48316</strain>
    </source>
</reference>
<accession>A0ABW2BPR5</accession>
<dbReference type="RefSeq" id="WP_378975757.1">
    <property type="nucleotide sequence ID" value="NZ_JBHSWN010000001.1"/>
</dbReference>
<dbReference type="EMBL" id="JBHSWN010000001">
    <property type="protein sequence ID" value="MFC6791565.1"/>
    <property type="molecule type" value="Genomic_DNA"/>
</dbReference>